<dbReference type="Proteomes" id="UP001222027">
    <property type="component" value="Unassembled WGS sequence"/>
</dbReference>
<evidence type="ECO:0000313" key="2">
    <source>
        <dbReference type="EMBL" id="KAJ8497760.1"/>
    </source>
</evidence>
<comment type="caution">
    <text evidence="2">The sequence shown here is derived from an EMBL/GenBank/DDBJ whole genome shotgun (WGS) entry which is preliminary data.</text>
</comment>
<evidence type="ECO:0000313" key="3">
    <source>
        <dbReference type="Proteomes" id="UP001222027"/>
    </source>
</evidence>
<accession>A0AAV8R8F9</accession>
<gene>
    <name evidence="2" type="ORF">OPV22_008312</name>
</gene>
<evidence type="ECO:0000256" key="1">
    <source>
        <dbReference type="SAM" id="MobiDB-lite"/>
    </source>
</evidence>
<protein>
    <recommendedName>
        <fullName evidence="4">DUF1639 domain-containing protein</fullName>
    </recommendedName>
</protein>
<sequence length="241" mass="26710">MAFSAEAAAMPSETATASLSAGRGNLLHKFSFPVFKTWGKQRILRCMSVDGKGEAVGGGSAGARPCEVDGEDDEGIEEVREKLLVHVREAADRMKLVVPPLPPSPRVAKTVTEADRQAEEDADAEPEPSSSPASRPWKLRTRRRGSRAPSGFEPQTSACPEAAAEKRPVRLRSGSTERRERPKFSITLTREEIDEDIYAVTGHRARRRPRKRHRVVQKQLDLLFPGSWLSEITLETYKVPD</sequence>
<organism evidence="2 3">
    <name type="scientific">Ensete ventricosum</name>
    <name type="common">Abyssinian banana</name>
    <name type="synonym">Musa ensete</name>
    <dbReference type="NCBI Taxonomy" id="4639"/>
    <lineage>
        <taxon>Eukaryota</taxon>
        <taxon>Viridiplantae</taxon>
        <taxon>Streptophyta</taxon>
        <taxon>Embryophyta</taxon>
        <taxon>Tracheophyta</taxon>
        <taxon>Spermatophyta</taxon>
        <taxon>Magnoliopsida</taxon>
        <taxon>Liliopsida</taxon>
        <taxon>Zingiberales</taxon>
        <taxon>Musaceae</taxon>
        <taxon>Ensete</taxon>
    </lineage>
</organism>
<keyword evidence="3" id="KW-1185">Reference proteome</keyword>
<feature type="region of interest" description="Disordered" evidence="1">
    <location>
        <begin position="96"/>
        <end position="181"/>
    </location>
</feature>
<dbReference type="AlphaFoldDB" id="A0AAV8R8F9"/>
<feature type="region of interest" description="Disordered" evidence="1">
    <location>
        <begin position="54"/>
        <end position="74"/>
    </location>
</feature>
<dbReference type="PANTHER" id="PTHR33130">
    <property type="entry name" value="PUTATIVE (DUF1639)-RELATED"/>
    <property type="match status" value="1"/>
</dbReference>
<feature type="compositionally biased region" description="Basic residues" evidence="1">
    <location>
        <begin position="137"/>
        <end position="146"/>
    </location>
</feature>
<reference evidence="2 3" key="1">
    <citation type="submission" date="2022-12" db="EMBL/GenBank/DDBJ databases">
        <title>Chromosome-scale assembly of the Ensete ventricosum genome.</title>
        <authorList>
            <person name="Dussert Y."/>
            <person name="Stocks J."/>
            <person name="Wendawek A."/>
            <person name="Woldeyes F."/>
            <person name="Nichols R.A."/>
            <person name="Borrell J.S."/>
        </authorList>
    </citation>
    <scope>NUCLEOTIDE SEQUENCE [LARGE SCALE GENOMIC DNA]</scope>
    <source>
        <strain evidence="3">cv. Maze</strain>
        <tissue evidence="2">Seeds</tissue>
    </source>
</reference>
<dbReference type="InterPro" id="IPR012438">
    <property type="entry name" value="DUF1639"/>
</dbReference>
<dbReference type="PANTHER" id="PTHR33130:SF86">
    <property type="entry name" value="OS01G0132500 PROTEIN"/>
    <property type="match status" value="1"/>
</dbReference>
<feature type="compositionally biased region" description="Low complexity" evidence="1">
    <location>
        <begin position="127"/>
        <end position="136"/>
    </location>
</feature>
<name>A0AAV8R8F9_ENSVE</name>
<proteinExistence type="predicted"/>
<evidence type="ECO:0008006" key="4">
    <source>
        <dbReference type="Google" id="ProtNLM"/>
    </source>
</evidence>
<dbReference type="Pfam" id="PF07797">
    <property type="entry name" value="DUF1639"/>
    <property type="match status" value="1"/>
</dbReference>
<dbReference type="EMBL" id="JAQQAF010000003">
    <property type="protein sequence ID" value="KAJ8497760.1"/>
    <property type="molecule type" value="Genomic_DNA"/>
</dbReference>